<evidence type="ECO:0000256" key="2">
    <source>
        <dbReference type="ARBA" id="ARBA00022670"/>
    </source>
</evidence>
<name>A0A370HD11_9HYPH</name>
<evidence type="ECO:0000256" key="1">
    <source>
        <dbReference type="ARBA" id="ARBA00008683"/>
    </source>
</evidence>
<dbReference type="InterPro" id="IPR029045">
    <property type="entry name" value="ClpP/crotonase-like_dom_sf"/>
</dbReference>
<dbReference type="InterPro" id="IPR002142">
    <property type="entry name" value="Peptidase_S49"/>
</dbReference>
<reference evidence="6 7" key="1">
    <citation type="submission" date="2018-07" db="EMBL/GenBank/DDBJ databases">
        <title>Genomic Encyclopedia of Type Strains, Phase IV (KMG-IV): sequencing the most valuable type-strain genomes for metagenomic binning, comparative biology and taxonomic classification.</title>
        <authorList>
            <person name="Goeker M."/>
        </authorList>
    </citation>
    <scope>NUCLEOTIDE SEQUENCE [LARGE SCALE GENOMIC DNA]</scope>
    <source>
        <strain evidence="6 7">DSM 14364</strain>
    </source>
</reference>
<evidence type="ECO:0000259" key="5">
    <source>
        <dbReference type="Pfam" id="PF01343"/>
    </source>
</evidence>
<dbReference type="GO" id="GO:0008236">
    <property type="term" value="F:serine-type peptidase activity"/>
    <property type="evidence" value="ECO:0007669"/>
    <property type="project" value="UniProtKB-KW"/>
</dbReference>
<dbReference type="AlphaFoldDB" id="A0A370HD11"/>
<evidence type="ECO:0000313" key="7">
    <source>
        <dbReference type="Proteomes" id="UP000254925"/>
    </source>
</evidence>
<proteinExistence type="inferred from homology"/>
<keyword evidence="4" id="KW-0720">Serine protease</keyword>
<sequence>MKPMSQITLASLLPERLHFLLPGRLRPERAIVPVVRLSGPIGAVMPLRPGLAMASMAPVLERAFAVPGAKAVALVINSPGGSAAQSHLIYRRIRALAEEKKLPVLAFVEDAAASGGYMIACAADEIFADPASIVGSIGVVSAGFGFDRLIERFGIERRVHTAGENKAILDPFQPEDPKDVERLKTLQRHIHDVFIDLVKARRAEKLDTANGDLFTGAFWVGAEAKALGLVDGLGDIRSVLRARFGEKVQMRMIEPARPPLIARLLGRRSAGQIGLIDPAEAIGAIEERAAWARLGL</sequence>
<evidence type="ECO:0000256" key="4">
    <source>
        <dbReference type="ARBA" id="ARBA00022825"/>
    </source>
</evidence>
<keyword evidence="7" id="KW-1185">Reference proteome</keyword>
<evidence type="ECO:0000256" key="3">
    <source>
        <dbReference type="ARBA" id="ARBA00022801"/>
    </source>
</evidence>
<dbReference type="CDD" id="cd07023">
    <property type="entry name" value="S49_Sppa_N_C"/>
    <property type="match status" value="1"/>
</dbReference>
<evidence type="ECO:0000313" key="6">
    <source>
        <dbReference type="EMBL" id="RDI55123.1"/>
    </source>
</evidence>
<comment type="similarity">
    <text evidence="1">Belongs to the peptidase S49 family.</text>
</comment>
<dbReference type="Gene3D" id="3.90.226.10">
    <property type="entry name" value="2-enoyl-CoA Hydratase, Chain A, domain 1"/>
    <property type="match status" value="1"/>
</dbReference>
<dbReference type="Proteomes" id="UP000254925">
    <property type="component" value="Unassembled WGS sequence"/>
</dbReference>
<dbReference type="GO" id="GO:0006508">
    <property type="term" value="P:proteolysis"/>
    <property type="evidence" value="ECO:0007669"/>
    <property type="project" value="UniProtKB-KW"/>
</dbReference>
<keyword evidence="3" id="KW-0378">Hydrolase</keyword>
<dbReference type="Pfam" id="PF01343">
    <property type="entry name" value="Peptidase_S49"/>
    <property type="match status" value="1"/>
</dbReference>
<comment type="caution">
    <text evidence="6">The sequence shown here is derived from an EMBL/GenBank/DDBJ whole genome shotgun (WGS) entry which is preliminary data.</text>
</comment>
<dbReference type="InterPro" id="IPR047272">
    <property type="entry name" value="S49_SppA_C"/>
</dbReference>
<protein>
    <submittedName>
        <fullName evidence="6">Signal peptide peptidase SppA</fullName>
    </submittedName>
</protein>
<dbReference type="Gene3D" id="6.20.330.10">
    <property type="match status" value="1"/>
</dbReference>
<accession>A0A370HD11</accession>
<feature type="domain" description="Peptidase S49" evidence="5">
    <location>
        <begin position="98"/>
        <end position="241"/>
    </location>
</feature>
<gene>
    <name evidence="6" type="ORF">DES45_11067</name>
</gene>
<dbReference type="EMBL" id="QQBB01000010">
    <property type="protein sequence ID" value="RDI55123.1"/>
    <property type="molecule type" value="Genomic_DNA"/>
</dbReference>
<dbReference type="PANTHER" id="PTHR42987:SF8">
    <property type="entry name" value="PROTEINASE"/>
    <property type="match status" value="1"/>
</dbReference>
<organism evidence="6 7">
    <name type="scientific">Microvirga subterranea</name>
    <dbReference type="NCBI Taxonomy" id="186651"/>
    <lineage>
        <taxon>Bacteria</taxon>
        <taxon>Pseudomonadati</taxon>
        <taxon>Pseudomonadota</taxon>
        <taxon>Alphaproteobacteria</taxon>
        <taxon>Hyphomicrobiales</taxon>
        <taxon>Methylobacteriaceae</taxon>
        <taxon>Microvirga</taxon>
    </lineage>
</organism>
<dbReference type="SUPFAM" id="SSF52096">
    <property type="entry name" value="ClpP/crotonase"/>
    <property type="match status" value="1"/>
</dbReference>
<keyword evidence="2" id="KW-0645">Protease</keyword>
<dbReference type="PANTHER" id="PTHR42987">
    <property type="entry name" value="PEPTIDASE S49"/>
    <property type="match status" value="1"/>
</dbReference>